<proteinExistence type="inferred from homology"/>
<evidence type="ECO:0000256" key="4">
    <source>
        <dbReference type="ARBA" id="ARBA00022679"/>
    </source>
</evidence>
<dbReference type="OrthoDB" id="377083at2759"/>
<organism evidence="11 12">
    <name type="scientific">Rhynchophorus ferrugineus</name>
    <name type="common">Red palm weevil</name>
    <name type="synonym">Curculio ferrugineus</name>
    <dbReference type="NCBI Taxonomy" id="354439"/>
    <lineage>
        <taxon>Eukaryota</taxon>
        <taxon>Metazoa</taxon>
        <taxon>Ecdysozoa</taxon>
        <taxon>Arthropoda</taxon>
        <taxon>Hexapoda</taxon>
        <taxon>Insecta</taxon>
        <taxon>Pterygota</taxon>
        <taxon>Neoptera</taxon>
        <taxon>Endopterygota</taxon>
        <taxon>Coleoptera</taxon>
        <taxon>Polyphaga</taxon>
        <taxon>Cucujiformia</taxon>
        <taxon>Curculionidae</taxon>
        <taxon>Dryophthorinae</taxon>
        <taxon>Rhynchophorus</taxon>
    </lineage>
</organism>
<feature type="transmembrane region" description="Helical" evidence="10">
    <location>
        <begin position="371"/>
        <end position="394"/>
    </location>
</feature>
<evidence type="ECO:0000256" key="2">
    <source>
        <dbReference type="ARBA" id="ARBA00010794"/>
    </source>
</evidence>
<dbReference type="InterPro" id="IPR032974">
    <property type="entry name" value="Polypren_kinase"/>
</dbReference>
<feature type="transmembrane region" description="Helical" evidence="10">
    <location>
        <begin position="172"/>
        <end position="192"/>
    </location>
</feature>
<gene>
    <name evidence="11" type="ORF">GWI33_004489</name>
</gene>
<comment type="similarity">
    <text evidence="2">Belongs to the polyprenol kinase family.</text>
</comment>
<keyword evidence="5 10" id="KW-0812">Transmembrane</keyword>
<evidence type="ECO:0000256" key="9">
    <source>
        <dbReference type="ARBA" id="ARBA00023136"/>
    </source>
</evidence>
<feature type="transmembrane region" description="Helical" evidence="10">
    <location>
        <begin position="339"/>
        <end position="359"/>
    </location>
</feature>
<dbReference type="PANTHER" id="PTHR13205:SF15">
    <property type="entry name" value="DOLICHOL KINASE"/>
    <property type="match status" value="1"/>
</dbReference>
<keyword evidence="6" id="KW-0418">Kinase</keyword>
<protein>
    <recommendedName>
        <fullName evidence="3">dolichol kinase</fullName>
        <ecNumber evidence="3">2.7.1.108</ecNumber>
    </recommendedName>
</protein>
<keyword evidence="9 10" id="KW-0472">Membrane</keyword>
<evidence type="ECO:0000256" key="8">
    <source>
        <dbReference type="ARBA" id="ARBA00022989"/>
    </source>
</evidence>
<evidence type="ECO:0000313" key="11">
    <source>
        <dbReference type="EMBL" id="KAF7281629.1"/>
    </source>
</evidence>
<dbReference type="GO" id="GO:0005789">
    <property type="term" value="C:endoplasmic reticulum membrane"/>
    <property type="evidence" value="ECO:0007669"/>
    <property type="project" value="UniProtKB-SubCell"/>
</dbReference>
<comment type="subcellular location">
    <subcellularLocation>
        <location evidence="1">Endoplasmic reticulum membrane</location>
        <topology evidence="1">Multi-pass membrane protein</topology>
    </subcellularLocation>
</comment>
<feature type="transmembrane region" description="Helical" evidence="10">
    <location>
        <begin position="52"/>
        <end position="72"/>
    </location>
</feature>
<reference evidence="11" key="1">
    <citation type="submission" date="2020-08" db="EMBL/GenBank/DDBJ databases">
        <title>Genome sequencing and assembly of the red palm weevil Rhynchophorus ferrugineus.</title>
        <authorList>
            <person name="Dias G.B."/>
            <person name="Bergman C.M."/>
            <person name="Manee M."/>
        </authorList>
    </citation>
    <scope>NUCLEOTIDE SEQUENCE</scope>
    <source>
        <strain evidence="11">AA-2017</strain>
        <tissue evidence="11">Whole larva</tissue>
    </source>
</reference>
<feature type="transmembrane region" description="Helical" evidence="10">
    <location>
        <begin position="204"/>
        <end position="222"/>
    </location>
</feature>
<accession>A0A834IKS6</accession>
<keyword evidence="7" id="KW-0256">Endoplasmic reticulum</keyword>
<keyword evidence="12" id="KW-1185">Reference proteome</keyword>
<evidence type="ECO:0000256" key="5">
    <source>
        <dbReference type="ARBA" id="ARBA00022692"/>
    </source>
</evidence>
<dbReference type="AlphaFoldDB" id="A0A834IKS6"/>
<feature type="transmembrane region" description="Helical" evidence="10">
    <location>
        <begin position="272"/>
        <end position="291"/>
    </location>
</feature>
<feature type="transmembrane region" description="Helical" evidence="10">
    <location>
        <begin position="103"/>
        <end position="126"/>
    </location>
</feature>
<feature type="transmembrane region" description="Helical" evidence="10">
    <location>
        <begin position="138"/>
        <end position="160"/>
    </location>
</feature>
<dbReference type="GO" id="GO:0004168">
    <property type="term" value="F:dolichol kinase activity"/>
    <property type="evidence" value="ECO:0007669"/>
    <property type="project" value="UniProtKB-EC"/>
</dbReference>
<feature type="transmembrane region" description="Helical" evidence="10">
    <location>
        <begin position="79"/>
        <end position="97"/>
    </location>
</feature>
<feature type="transmembrane region" description="Helical" evidence="10">
    <location>
        <begin position="21"/>
        <end position="40"/>
    </location>
</feature>
<evidence type="ECO:0000313" key="12">
    <source>
        <dbReference type="Proteomes" id="UP000625711"/>
    </source>
</evidence>
<name>A0A834IKS6_RHYFE</name>
<dbReference type="PANTHER" id="PTHR13205">
    <property type="entry name" value="TRANSMEMBRANE PROTEIN 15-RELATED"/>
    <property type="match status" value="1"/>
</dbReference>
<dbReference type="Proteomes" id="UP000625711">
    <property type="component" value="Unassembled WGS sequence"/>
</dbReference>
<evidence type="ECO:0000256" key="3">
    <source>
        <dbReference type="ARBA" id="ARBA00012132"/>
    </source>
</evidence>
<feature type="transmembrane region" description="Helical" evidence="10">
    <location>
        <begin position="297"/>
        <end position="318"/>
    </location>
</feature>
<evidence type="ECO:0000256" key="1">
    <source>
        <dbReference type="ARBA" id="ARBA00004477"/>
    </source>
</evidence>
<keyword evidence="4" id="KW-0808">Transferase</keyword>
<evidence type="ECO:0000256" key="7">
    <source>
        <dbReference type="ARBA" id="ARBA00022824"/>
    </source>
</evidence>
<evidence type="ECO:0000256" key="10">
    <source>
        <dbReference type="SAM" id="Phobius"/>
    </source>
</evidence>
<keyword evidence="8 10" id="KW-1133">Transmembrane helix</keyword>
<feature type="transmembrane region" description="Helical" evidence="10">
    <location>
        <begin position="242"/>
        <end position="260"/>
    </location>
</feature>
<feature type="transmembrane region" description="Helical" evidence="10">
    <location>
        <begin position="414"/>
        <end position="436"/>
    </location>
</feature>
<comment type="caution">
    <text evidence="11">The sequence shown here is derived from an EMBL/GenBank/DDBJ whole genome shotgun (WGS) entry which is preliminary data.</text>
</comment>
<dbReference type="EC" id="2.7.1.108" evidence="3"/>
<dbReference type="GO" id="GO:0043048">
    <property type="term" value="P:dolichyl monophosphate biosynthetic process"/>
    <property type="evidence" value="ECO:0007669"/>
    <property type="project" value="TreeGrafter"/>
</dbReference>
<feature type="transmembrane region" description="Helical" evidence="10">
    <location>
        <begin position="448"/>
        <end position="474"/>
    </location>
</feature>
<evidence type="ECO:0000256" key="6">
    <source>
        <dbReference type="ARBA" id="ARBA00022777"/>
    </source>
</evidence>
<sequence length="475" mass="53390">MRQEIISEFIKKNSFSVRPNAESGIWVFFLLPISLIVSLIRHPIILTPTYKLATLTSLTLFCNSLYVILCCYKKQRLQIFNVWPFLISLLTSSLFNICLHKGWLFSIANGSLTTVLFLKIYCFIMTKLKQCFTLGEGGLVAQGFVLFMGCICYNIYFIIANINNKYFVKSNMQISTIIIQAGLLGILSLAFFLYKLQIRSTKGFYILAFVVLSLIVMLPLHIILEQSPVLWIFSQVLGDIPLLKLFIYWSFCIGLAILAVKNQIFYARKASTGVRKIFHILAVLVYIPGLYYRCSFLYLSTGVILGVFLALEILRILLIPPLGSQLQEGFIVFNDEKDTGLIALTPIYLLTGLSLPIWLHPSPCDVTDSAQFTILPLLSGLLAIGIGDTSASYIGSNFGRLKWKGTSKTLEGTLACFLSQLGFIYLLYYLGCLSFLNIEHVIRITLGVFATSVIEAFTSQIDNIVLPLVMYIFLI</sequence>
<dbReference type="EMBL" id="JAACXV010000232">
    <property type="protein sequence ID" value="KAF7281629.1"/>
    <property type="molecule type" value="Genomic_DNA"/>
</dbReference>